<evidence type="ECO:0008006" key="4">
    <source>
        <dbReference type="Google" id="ProtNLM"/>
    </source>
</evidence>
<gene>
    <name evidence="2" type="ORF">FLL46_10820</name>
</gene>
<dbReference type="AlphaFoldDB" id="A0A545UEP7"/>
<feature type="transmembrane region" description="Helical" evidence="1">
    <location>
        <begin position="129"/>
        <end position="151"/>
    </location>
</feature>
<feature type="transmembrane region" description="Helical" evidence="1">
    <location>
        <begin position="157"/>
        <end position="179"/>
    </location>
</feature>
<name>A0A545UEP7_9GAMM</name>
<dbReference type="Proteomes" id="UP000315439">
    <property type="component" value="Unassembled WGS sequence"/>
</dbReference>
<keyword evidence="1" id="KW-0812">Transmembrane</keyword>
<dbReference type="OrthoDB" id="8537043at2"/>
<sequence length="186" mass="21142">MKIAATAFAAILVVLYPLVIYFGLNHFEPKFMAIILAAILVLRYFSRKKMRSNAESNTLIIVTFLGITLVVITVISNSVQGLKLYPTIVSFSFLVAFGYSLKNPPSAIERIARLSEPELPQEAIEYTRLVTQIWCVFFLLNGLFSLFTTFFSSIEFWTLYNGLISYLIMGCIFGGEFIYRKLFLVK</sequence>
<comment type="caution">
    <text evidence="2">The sequence shown here is derived from an EMBL/GenBank/DDBJ whole genome shotgun (WGS) entry which is preliminary data.</text>
</comment>
<evidence type="ECO:0000313" key="2">
    <source>
        <dbReference type="EMBL" id="TQV87863.1"/>
    </source>
</evidence>
<accession>A0A545UEP7</accession>
<keyword evidence="1" id="KW-0472">Membrane</keyword>
<feature type="transmembrane region" description="Helical" evidence="1">
    <location>
        <begin position="30"/>
        <end position="46"/>
    </location>
</feature>
<proteinExistence type="predicted"/>
<organism evidence="2 3">
    <name type="scientific">Aliikangiella coralliicola</name>
    <dbReference type="NCBI Taxonomy" id="2592383"/>
    <lineage>
        <taxon>Bacteria</taxon>
        <taxon>Pseudomonadati</taxon>
        <taxon>Pseudomonadota</taxon>
        <taxon>Gammaproteobacteria</taxon>
        <taxon>Oceanospirillales</taxon>
        <taxon>Pleioneaceae</taxon>
        <taxon>Aliikangiella</taxon>
    </lineage>
</organism>
<protein>
    <recommendedName>
        <fullName evidence="4">DNA gyrase subunit B</fullName>
    </recommendedName>
</protein>
<feature type="transmembrane region" description="Helical" evidence="1">
    <location>
        <begin position="7"/>
        <end position="24"/>
    </location>
</feature>
<dbReference type="EMBL" id="VIKS01000006">
    <property type="protein sequence ID" value="TQV87863.1"/>
    <property type="molecule type" value="Genomic_DNA"/>
</dbReference>
<reference evidence="2 3" key="1">
    <citation type="submission" date="2019-07" db="EMBL/GenBank/DDBJ databases">
        <title>Draft genome for Aliikangiella sp. M105.</title>
        <authorList>
            <person name="Wang G."/>
        </authorList>
    </citation>
    <scope>NUCLEOTIDE SEQUENCE [LARGE SCALE GENOMIC DNA]</scope>
    <source>
        <strain evidence="2 3">M105</strain>
    </source>
</reference>
<evidence type="ECO:0000256" key="1">
    <source>
        <dbReference type="SAM" id="Phobius"/>
    </source>
</evidence>
<dbReference type="RefSeq" id="WP_142893524.1">
    <property type="nucleotide sequence ID" value="NZ_ML660163.1"/>
</dbReference>
<feature type="transmembrane region" description="Helical" evidence="1">
    <location>
        <begin position="58"/>
        <end position="78"/>
    </location>
</feature>
<keyword evidence="1" id="KW-1133">Transmembrane helix</keyword>
<feature type="transmembrane region" description="Helical" evidence="1">
    <location>
        <begin position="84"/>
        <end position="101"/>
    </location>
</feature>
<keyword evidence="3" id="KW-1185">Reference proteome</keyword>
<evidence type="ECO:0000313" key="3">
    <source>
        <dbReference type="Proteomes" id="UP000315439"/>
    </source>
</evidence>